<dbReference type="PROSITE" id="PS50005">
    <property type="entry name" value="TPR"/>
    <property type="match status" value="2"/>
</dbReference>
<keyword evidence="1" id="KW-0802">TPR repeat</keyword>
<evidence type="ECO:0000313" key="4">
    <source>
        <dbReference type="Proteomes" id="UP001154282"/>
    </source>
</evidence>
<name>A0AAV0P168_9ROSI</name>
<feature type="repeat" description="TPR" evidence="1">
    <location>
        <begin position="607"/>
        <end position="640"/>
    </location>
</feature>
<accession>A0AAV0P168</accession>
<proteinExistence type="predicted"/>
<dbReference type="InterPro" id="IPR043376">
    <property type="entry name" value="NPG1-like"/>
</dbReference>
<feature type="repeat" description="TPR" evidence="1">
    <location>
        <begin position="677"/>
        <end position="710"/>
    </location>
</feature>
<dbReference type="SUPFAM" id="SSF48452">
    <property type="entry name" value="TPR-like"/>
    <property type="match status" value="3"/>
</dbReference>
<dbReference type="InterPro" id="IPR019734">
    <property type="entry name" value="TPR_rpt"/>
</dbReference>
<dbReference type="Proteomes" id="UP001154282">
    <property type="component" value="Unassembled WGS sequence"/>
</dbReference>
<reference evidence="3" key="1">
    <citation type="submission" date="2022-08" db="EMBL/GenBank/DDBJ databases">
        <authorList>
            <person name="Gutierrez-Valencia J."/>
        </authorList>
    </citation>
    <scope>NUCLEOTIDE SEQUENCE</scope>
</reference>
<dbReference type="SMART" id="SM00028">
    <property type="entry name" value="TPR"/>
    <property type="match status" value="6"/>
</dbReference>
<evidence type="ECO:0000256" key="2">
    <source>
        <dbReference type="SAM" id="MobiDB-lite"/>
    </source>
</evidence>
<comment type="caution">
    <text evidence="3">The sequence shown here is derived from an EMBL/GenBank/DDBJ whole genome shotgun (WGS) entry which is preliminary data.</text>
</comment>
<sequence length="720" mass="80023">MLCACSGEQQFRFEEAPPSPVSLATRDFSAGGLSSRTAGEWESSSKLEDVQVDEAESTLKEALSLNYEEARALLGRLEYQKGNFDGALQVFRGIDIKGLKPKMIMAIVGRTQQRKPRYNKGETPPPSTSGMSMNSVTLLLEATLLKAKSLEEMGLFREAAKECRVILDIVESSLPNGMLEGVPRHFKLEEMLHKALELLPVLWTRAGQLDEAIAAYRRALIKPWNLEPWRLAKVQKNLASMLLYGAFETKLPLHLQLFGPDTPKSNTEEAILLLLLLMSKVACGEIKWDEEIMDHLTYALTITDQFELLAEHVEQILPGVYNRSERWYVLALCYHAAGQNETALNLLKKVSGFSESNHKPNVSSYLLGAKLCSLNQMHCRVGITFAEKAIDLSEHFKPQAHKLLGICLGDAARSSVCDLERNQLQKEALSSLNHAALTWKEDSEVLYALGVENSLQRNQDAAFQNAMMYAEAVSGNSVKGCKLLAHVISADQRFKDAEMVVEFGLDEAGRMDQLELLRLKAVLRVAQEQPKEAIETYRLLLSLIQGQRDLQAKSADNQVQIFATGNAERNLELAAWQDLAAIYIKLGLCSDAKICIDRSMLMEFFSPRGWHTTGTLFEAQELFREALVSFSMSLSIEPDYVPSVVSTAGVLMKLGGESIPIARSFLMNALRLDPTNPEAWMNLGLISKQQGSLQQAADCFQAAYELKLSAPLEGFSPCRP</sequence>
<organism evidence="3 4">
    <name type="scientific">Linum tenue</name>
    <dbReference type="NCBI Taxonomy" id="586396"/>
    <lineage>
        <taxon>Eukaryota</taxon>
        <taxon>Viridiplantae</taxon>
        <taxon>Streptophyta</taxon>
        <taxon>Embryophyta</taxon>
        <taxon>Tracheophyta</taxon>
        <taxon>Spermatophyta</taxon>
        <taxon>Magnoliopsida</taxon>
        <taxon>eudicotyledons</taxon>
        <taxon>Gunneridae</taxon>
        <taxon>Pentapetalae</taxon>
        <taxon>rosids</taxon>
        <taxon>fabids</taxon>
        <taxon>Malpighiales</taxon>
        <taxon>Linaceae</taxon>
        <taxon>Linum</taxon>
    </lineage>
</organism>
<dbReference type="PANTHER" id="PTHR44102:SF4">
    <property type="entry name" value="PROTEIN NPGR1"/>
    <property type="match status" value="1"/>
</dbReference>
<dbReference type="InterPro" id="IPR011990">
    <property type="entry name" value="TPR-like_helical_dom_sf"/>
</dbReference>
<protein>
    <submittedName>
        <fullName evidence="3">Uncharacterized protein</fullName>
    </submittedName>
</protein>
<dbReference type="EMBL" id="CAMGYJ010000008">
    <property type="protein sequence ID" value="CAI0464583.1"/>
    <property type="molecule type" value="Genomic_DNA"/>
</dbReference>
<evidence type="ECO:0000256" key="1">
    <source>
        <dbReference type="PROSITE-ProRule" id="PRU00339"/>
    </source>
</evidence>
<dbReference type="Pfam" id="PF13432">
    <property type="entry name" value="TPR_16"/>
    <property type="match status" value="2"/>
</dbReference>
<feature type="region of interest" description="Disordered" evidence="2">
    <location>
        <begin position="111"/>
        <end position="132"/>
    </location>
</feature>
<keyword evidence="4" id="KW-1185">Reference proteome</keyword>
<dbReference type="Gene3D" id="1.25.40.10">
    <property type="entry name" value="Tetratricopeptide repeat domain"/>
    <property type="match status" value="4"/>
</dbReference>
<dbReference type="PANTHER" id="PTHR44102">
    <property type="entry name" value="PROTEIN NPG1"/>
    <property type="match status" value="1"/>
</dbReference>
<gene>
    <name evidence="3" type="ORF">LITE_LOCUS36248</name>
</gene>
<dbReference type="AlphaFoldDB" id="A0AAV0P168"/>
<evidence type="ECO:0000313" key="3">
    <source>
        <dbReference type="EMBL" id="CAI0464583.1"/>
    </source>
</evidence>